<feature type="domain" description="DNA binding HTH" evidence="2">
    <location>
        <begin position="11"/>
        <end position="50"/>
    </location>
</feature>
<feature type="compositionally biased region" description="Polar residues" evidence="1">
    <location>
        <begin position="59"/>
        <end position="73"/>
    </location>
</feature>
<dbReference type="InterPro" id="IPR002197">
    <property type="entry name" value="HTH_Fis"/>
</dbReference>
<dbReference type="AlphaFoldDB" id="X1N8J1"/>
<gene>
    <name evidence="3" type="ORF">S06H3_35883</name>
</gene>
<accession>X1N8J1</accession>
<reference evidence="3" key="1">
    <citation type="journal article" date="2014" name="Front. Microbiol.">
        <title>High frequency of phylogenetically diverse reductive dehalogenase-homologous genes in deep subseafloor sedimentary metagenomes.</title>
        <authorList>
            <person name="Kawai M."/>
            <person name="Futagami T."/>
            <person name="Toyoda A."/>
            <person name="Takaki Y."/>
            <person name="Nishi S."/>
            <person name="Hori S."/>
            <person name="Arai W."/>
            <person name="Tsubouchi T."/>
            <person name="Morono Y."/>
            <person name="Uchiyama I."/>
            <person name="Ito T."/>
            <person name="Fujiyama A."/>
            <person name="Inagaki F."/>
            <person name="Takami H."/>
        </authorList>
    </citation>
    <scope>NUCLEOTIDE SEQUENCE</scope>
    <source>
        <strain evidence="3">Expedition CK06-06</strain>
    </source>
</reference>
<organism evidence="3">
    <name type="scientific">marine sediment metagenome</name>
    <dbReference type="NCBI Taxonomy" id="412755"/>
    <lineage>
        <taxon>unclassified sequences</taxon>
        <taxon>metagenomes</taxon>
        <taxon>ecological metagenomes</taxon>
    </lineage>
</organism>
<dbReference type="InterPro" id="IPR009057">
    <property type="entry name" value="Homeodomain-like_sf"/>
</dbReference>
<dbReference type="Pfam" id="PF02954">
    <property type="entry name" value="HTH_8"/>
    <property type="match status" value="1"/>
</dbReference>
<proteinExistence type="predicted"/>
<sequence>LEEISLQQKVDSFEKQLIINALEKANWVQTEAARLLGTTRGILRYKMKKHNIEKRYTEDSLQGQPSGNETDED</sequence>
<feature type="region of interest" description="Disordered" evidence="1">
    <location>
        <begin position="54"/>
        <end position="73"/>
    </location>
</feature>
<feature type="non-terminal residue" evidence="3">
    <location>
        <position position="1"/>
    </location>
</feature>
<comment type="caution">
    <text evidence="3">The sequence shown here is derived from an EMBL/GenBank/DDBJ whole genome shotgun (WGS) entry which is preliminary data.</text>
</comment>
<evidence type="ECO:0000259" key="2">
    <source>
        <dbReference type="Pfam" id="PF02954"/>
    </source>
</evidence>
<dbReference type="SUPFAM" id="SSF46689">
    <property type="entry name" value="Homeodomain-like"/>
    <property type="match status" value="1"/>
</dbReference>
<protein>
    <recommendedName>
        <fullName evidence="2">DNA binding HTH domain-containing protein</fullName>
    </recommendedName>
</protein>
<dbReference type="PRINTS" id="PR01590">
    <property type="entry name" value="HTHFIS"/>
</dbReference>
<name>X1N8J1_9ZZZZ</name>
<dbReference type="Gene3D" id="1.10.10.60">
    <property type="entry name" value="Homeodomain-like"/>
    <property type="match status" value="1"/>
</dbReference>
<evidence type="ECO:0000313" key="3">
    <source>
        <dbReference type="EMBL" id="GAI26496.1"/>
    </source>
</evidence>
<dbReference type="EMBL" id="BARV01021687">
    <property type="protein sequence ID" value="GAI26496.1"/>
    <property type="molecule type" value="Genomic_DNA"/>
</dbReference>
<dbReference type="GO" id="GO:0043565">
    <property type="term" value="F:sequence-specific DNA binding"/>
    <property type="evidence" value="ECO:0007669"/>
    <property type="project" value="InterPro"/>
</dbReference>
<evidence type="ECO:0000256" key="1">
    <source>
        <dbReference type="SAM" id="MobiDB-lite"/>
    </source>
</evidence>